<evidence type="ECO:0000313" key="1">
    <source>
        <dbReference type="EMBL" id="KAG0431337.1"/>
    </source>
</evidence>
<keyword evidence="2" id="KW-1185">Reference proteome</keyword>
<protein>
    <submittedName>
        <fullName evidence="1">Uncharacterized protein</fullName>
    </submittedName>
</protein>
<name>A0AC60QDW2_IXOPE</name>
<organism evidence="1 2">
    <name type="scientific">Ixodes persulcatus</name>
    <name type="common">Taiga tick</name>
    <dbReference type="NCBI Taxonomy" id="34615"/>
    <lineage>
        <taxon>Eukaryota</taxon>
        <taxon>Metazoa</taxon>
        <taxon>Ecdysozoa</taxon>
        <taxon>Arthropoda</taxon>
        <taxon>Chelicerata</taxon>
        <taxon>Arachnida</taxon>
        <taxon>Acari</taxon>
        <taxon>Parasitiformes</taxon>
        <taxon>Ixodida</taxon>
        <taxon>Ixodoidea</taxon>
        <taxon>Ixodidae</taxon>
        <taxon>Ixodinae</taxon>
        <taxon>Ixodes</taxon>
    </lineage>
</organism>
<gene>
    <name evidence="1" type="ORF">HPB47_021895</name>
</gene>
<sequence length="299" mass="33457">MSPIDGDIVHIPRNTAQGKDRILTDLMEGVGDKARRQLESIFTHIIERSPIPNDWLHSRLVLVPKRVVTAEFGGVISKSVGVPRSVEQGCPFSPLLQVMHTGELERQFLMSGFGFSLSLVKDGCATQWTLPGLANADDLELKVGDMNTIQKLTDFSEEEMAAPGVTFANDIVCVSADTRAWLERRHWDIGRQALSCHGQVVIEAIQGDIGCKKPTLELYRTHKHYIGAEDFYNNNLGSRLRFEAQVGGLRTLSYRLRFDPAIVTIQFRVCDQESETIDHLVLHCPVLTPKWEVADQHAD</sequence>
<comment type="caution">
    <text evidence="1">The sequence shown here is derived from an EMBL/GenBank/DDBJ whole genome shotgun (WGS) entry which is preliminary data.</text>
</comment>
<dbReference type="EMBL" id="JABSTQ010009236">
    <property type="protein sequence ID" value="KAG0431337.1"/>
    <property type="molecule type" value="Genomic_DNA"/>
</dbReference>
<accession>A0AC60QDW2</accession>
<proteinExistence type="predicted"/>
<dbReference type="Proteomes" id="UP000805193">
    <property type="component" value="Unassembled WGS sequence"/>
</dbReference>
<evidence type="ECO:0000313" key="2">
    <source>
        <dbReference type="Proteomes" id="UP000805193"/>
    </source>
</evidence>
<reference evidence="1 2" key="1">
    <citation type="journal article" date="2020" name="Cell">
        <title>Large-Scale Comparative Analyses of Tick Genomes Elucidate Their Genetic Diversity and Vector Capacities.</title>
        <authorList>
            <consortium name="Tick Genome and Microbiome Consortium (TIGMIC)"/>
            <person name="Jia N."/>
            <person name="Wang J."/>
            <person name="Shi W."/>
            <person name="Du L."/>
            <person name="Sun Y."/>
            <person name="Zhan W."/>
            <person name="Jiang J.F."/>
            <person name="Wang Q."/>
            <person name="Zhang B."/>
            <person name="Ji P."/>
            <person name="Bell-Sakyi L."/>
            <person name="Cui X.M."/>
            <person name="Yuan T.T."/>
            <person name="Jiang B.G."/>
            <person name="Yang W.F."/>
            <person name="Lam T.T."/>
            <person name="Chang Q.C."/>
            <person name="Ding S.J."/>
            <person name="Wang X.J."/>
            <person name="Zhu J.G."/>
            <person name="Ruan X.D."/>
            <person name="Zhao L."/>
            <person name="Wei J.T."/>
            <person name="Ye R.Z."/>
            <person name="Que T.C."/>
            <person name="Du C.H."/>
            <person name="Zhou Y.H."/>
            <person name="Cheng J.X."/>
            <person name="Dai P.F."/>
            <person name="Guo W.B."/>
            <person name="Han X.H."/>
            <person name="Huang E.J."/>
            <person name="Li L.F."/>
            <person name="Wei W."/>
            <person name="Gao Y.C."/>
            <person name="Liu J.Z."/>
            <person name="Shao H.Z."/>
            <person name="Wang X."/>
            <person name="Wang C.C."/>
            <person name="Yang T.C."/>
            <person name="Huo Q.B."/>
            <person name="Li W."/>
            <person name="Chen H.Y."/>
            <person name="Chen S.E."/>
            <person name="Zhou L.G."/>
            <person name="Ni X.B."/>
            <person name="Tian J.H."/>
            <person name="Sheng Y."/>
            <person name="Liu T."/>
            <person name="Pan Y.S."/>
            <person name="Xia L.Y."/>
            <person name="Li J."/>
            <person name="Zhao F."/>
            <person name="Cao W.C."/>
        </authorList>
    </citation>
    <scope>NUCLEOTIDE SEQUENCE [LARGE SCALE GENOMIC DNA]</scope>
    <source>
        <strain evidence="1">Iper-2018</strain>
    </source>
</reference>